<feature type="chain" id="PRO_5027966221" description="Restriction endonuclease type IV Mrr domain-containing protein" evidence="1">
    <location>
        <begin position="28"/>
        <end position="318"/>
    </location>
</feature>
<dbReference type="Proteomes" id="UP000510682">
    <property type="component" value="Chromosome"/>
</dbReference>
<protein>
    <recommendedName>
        <fullName evidence="4">Restriction endonuclease type IV Mrr domain-containing protein</fullName>
    </recommendedName>
</protein>
<evidence type="ECO:0000256" key="1">
    <source>
        <dbReference type="SAM" id="SignalP"/>
    </source>
</evidence>
<feature type="signal peptide" evidence="1">
    <location>
        <begin position="1"/>
        <end position="27"/>
    </location>
</feature>
<accession>A0A7D6DV30</accession>
<organism evidence="2 3">
    <name type="scientific">Mycobacterium vicinigordonae</name>
    <dbReference type="NCBI Taxonomy" id="1719132"/>
    <lineage>
        <taxon>Bacteria</taxon>
        <taxon>Bacillati</taxon>
        <taxon>Actinomycetota</taxon>
        <taxon>Actinomycetes</taxon>
        <taxon>Mycobacteriales</taxon>
        <taxon>Mycobacteriaceae</taxon>
        <taxon>Mycobacterium</taxon>
    </lineage>
</organism>
<reference evidence="2" key="2">
    <citation type="submission" date="2020-07" db="EMBL/GenBank/DDBJ databases">
        <authorList>
            <person name="Yu X."/>
        </authorList>
    </citation>
    <scope>NUCLEOTIDE SEQUENCE [LARGE SCALE GENOMIC DNA]</scope>
    <source>
        <strain evidence="2">24T</strain>
    </source>
</reference>
<keyword evidence="1" id="KW-0732">Signal</keyword>
<evidence type="ECO:0000313" key="3">
    <source>
        <dbReference type="Proteomes" id="UP000510682"/>
    </source>
</evidence>
<dbReference type="EMBL" id="CP059165">
    <property type="protein sequence ID" value="QLL05368.1"/>
    <property type="molecule type" value="Genomic_DNA"/>
</dbReference>
<proteinExistence type="predicted"/>
<sequence length="318" mass="34654">MNRQPKMRRRFSAIAIMRIGASVGAAAAATVAVLVAIAKLDANRATTVSLALLAALAFAVASAVPDDAFVNALNKVSVLKVAGLHVELKQFIAQTDVKGDEDVARVHEGDQEYSQTLVDLKIRLEAKLTYLAKHVLCADPNYTVPTFLTIGSLATDGYLSRDQAKLAYEIMGLREYDFERATAAETYILLQGGNKFVDTLRAEVFEGFITAETRKSGWTVARVTDTPRGRRDLMVTDKIQSLTHHVIPVFSLEKDSPLLEKARKRLQDNARASGPGLRLIVVPPRSKAAKSDLDHAATAQVSVVDVATYFRLLGIPRP</sequence>
<reference evidence="2" key="1">
    <citation type="submission" date="2020-07" db="EMBL/GenBank/DDBJ databases">
        <title>Description of Mycobacterium gordonae subsp. intergordonae subsp.nov. and Mycobacterium gordonae subsp. gordonae subsp. nov.</title>
        <authorList>
            <person name="Huang H."/>
        </authorList>
    </citation>
    <scope>NUCLEOTIDE SEQUENCE [LARGE SCALE GENOMIC DNA]</scope>
    <source>
        <strain evidence="2">24T</strain>
    </source>
</reference>
<dbReference type="AlphaFoldDB" id="A0A7D6DV30"/>
<dbReference type="RefSeq" id="WP_180913778.1">
    <property type="nucleotide sequence ID" value="NZ_CP059165.1"/>
</dbReference>
<evidence type="ECO:0008006" key="4">
    <source>
        <dbReference type="Google" id="ProtNLM"/>
    </source>
</evidence>
<evidence type="ECO:0000313" key="2">
    <source>
        <dbReference type="EMBL" id="QLL05368.1"/>
    </source>
</evidence>
<keyword evidence="3" id="KW-1185">Reference proteome</keyword>
<gene>
    <name evidence="2" type="ORF">H0P51_15950</name>
</gene>
<dbReference type="KEGG" id="mgor:H0P51_15950"/>
<name>A0A7D6DV30_9MYCO</name>